<sequence>MWRASLALLLLSCSASAQQQLNDPTAPPQYQAPEQTAVEQQNLRLVAIRTDGTGRIATINGANYRLGDRIEPYEITDITMATVTLKHRQKNNELTLAIFNQSSFIENTNESSGGSKE</sequence>
<gene>
    <name evidence="2" type="ORF">CWE21_03755</name>
</gene>
<evidence type="ECO:0000256" key="1">
    <source>
        <dbReference type="SAM" id="SignalP"/>
    </source>
</evidence>
<accession>A0A432XNI2</accession>
<comment type="caution">
    <text evidence="2">The sequence shown here is derived from an EMBL/GenBank/DDBJ whole genome shotgun (WGS) entry which is preliminary data.</text>
</comment>
<protein>
    <recommendedName>
        <fullName evidence="4">MSHA biogenesis protein MshK</fullName>
    </recommendedName>
</protein>
<evidence type="ECO:0008006" key="4">
    <source>
        <dbReference type="Google" id="ProtNLM"/>
    </source>
</evidence>
<dbReference type="Proteomes" id="UP000286678">
    <property type="component" value="Unassembled WGS sequence"/>
</dbReference>
<feature type="signal peptide" evidence="1">
    <location>
        <begin position="1"/>
        <end position="17"/>
    </location>
</feature>
<proteinExistence type="predicted"/>
<keyword evidence="3" id="KW-1185">Reference proteome</keyword>
<feature type="chain" id="PRO_5019219457" description="MSHA biogenesis protein MshK" evidence="1">
    <location>
        <begin position="18"/>
        <end position="117"/>
    </location>
</feature>
<keyword evidence="1" id="KW-0732">Signal</keyword>
<dbReference type="AlphaFoldDB" id="A0A432XNI2"/>
<evidence type="ECO:0000313" key="2">
    <source>
        <dbReference type="EMBL" id="RUO50242.1"/>
    </source>
</evidence>
<dbReference type="RefSeq" id="WP_126833131.1">
    <property type="nucleotide sequence ID" value="NZ_PIPT01000002.1"/>
</dbReference>
<evidence type="ECO:0000313" key="3">
    <source>
        <dbReference type="Proteomes" id="UP000286678"/>
    </source>
</evidence>
<name>A0A432XNI2_9GAMM</name>
<reference evidence="3" key="1">
    <citation type="journal article" date="2018" name="Front. Microbiol.">
        <title>Genome-Based Analysis Reveals the Taxonomy and Diversity of the Family Idiomarinaceae.</title>
        <authorList>
            <person name="Liu Y."/>
            <person name="Lai Q."/>
            <person name="Shao Z."/>
        </authorList>
    </citation>
    <scope>NUCLEOTIDE SEQUENCE [LARGE SCALE GENOMIC DNA]</scope>
    <source>
        <strain evidence="3">SW15</strain>
    </source>
</reference>
<dbReference type="EMBL" id="PIPT01000002">
    <property type="protein sequence ID" value="RUO50242.1"/>
    <property type="molecule type" value="Genomic_DNA"/>
</dbReference>
<organism evidence="2 3">
    <name type="scientific">Pseudidiomarina aquimaris</name>
    <dbReference type="NCBI Taxonomy" id="641841"/>
    <lineage>
        <taxon>Bacteria</taxon>
        <taxon>Pseudomonadati</taxon>
        <taxon>Pseudomonadota</taxon>
        <taxon>Gammaproteobacteria</taxon>
        <taxon>Alteromonadales</taxon>
        <taxon>Idiomarinaceae</taxon>
        <taxon>Pseudidiomarina</taxon>
    </lineage>
</organism>
<dbReference type="OrthoDB" id="6215546at2"/>